<proteinExistence type="predicted"/>
<feature type="transmembrane region" description="Helical" evidence="1">
    <location>
        <begin position="123"/>
        <end position="142"/>
    </location>
</feature>
<name>A0A8J4Q0H7_9MYCE</name>
<dbReference type="OrthoDB" id="20709at2759"/>
<reference evidence="2" key="1">
    <citation type="submission" date="2020-01" db="EMBL/GenBank/DDBJ databases">
        <title>Development of genomics and gene disruption for Polysphondylium violaceum indicates a role for the polyketide synthase stlB in stalk morphogenesis.</title>
        <authorList>
            <person name="Narita B."/>
            <person name="Kawabe Y."/>
            <person name="Kin K."/>
            <person name="Saito T."/>
            <person name="Gibbs R."/>
            <person name="Kuspa A."/>
            <person name="Muzny D."/>
            <person name="Queller D."/>
            <person name="Richards S."/>
            <person name="Strassman J."/>
            <person name="Sucgang R."/>
            <person name="Worley K."/>
            <person name="Schaap P."/>
        </authorList>
    </citation>
    <scope>NUCLEOTIDE SEQUENCE</scope>
    <source>
        <strain evidence="2">QSvi11</strain>
    </source>
</reference>
<dbReference type="PANTHER" id="PTHR35202">
    <property type="entry name" value="TRANSMEMBRANE PROTEIN-RELATED"/>
    <property type="match status" value="1"/>
</dbReference>
<evidence type="ECO:0008006" key="4">
    <source>
        <dbReference type="Google" id="ProtNLM"/>
    </source>
</evidence>
<evidence type="ECO:0000313" key="2">
    <source>
        <dbReference type="EMBL" id="KAF2076447.1"/>
    </source>
</evidence>
<keyword evidence="3" id="KW-1185">Reference proteome</keyword>
<organism evidence="2 3">
    <name type="scientific">Polysphondylium violaceum</name>
    <dbReference type="NCBI Taxonomy" id="133409"/>
    <lineage>
        <taxon>Eukaryota</taxon>
        <taxon>Amoebozoa</taxon>
        <taxon>Evosea</taxon>
        <taxon>Eumycetozoa</taxon>
        <taxon>Dictyostelia</taxon>
        <taxon>Dictyosteliales</taxon>
        <taxon>Dictyosteliaceae</taxon>
        <taxon>Polysphondylium</taxon>
    </lineage>
</organism>
<comment type="caution">
    <text evidence="2">The sequence shown here is derived from an EMBL/GenBank/DDBJ whole genome shotgun (WGS) entry which is preliminary data.</text>
</comment>
<evidence type="ECO:0000313" key="3">
    <source>
        <dbReference type="Proteomes" id="UP000695562"/>
    </source>
</evidence>
<dbReference type="Proteomes" id="UP000695562">
    <property type="component" value="Unassembled WGS sequence"/>
</dbReference>
<dbReference type="AlphaFoldDB" id="A0A8J4Q0H7"/>
<gene>
    <name evidence="2" type="ORF">CYY_002250</name>
</gene>
<sequence>MVKVSTVVAFLVLGIAWVLLIVSYSTYWYSSKVGNDDNYVQVLFKADGKKIITKFAGGKSTGSGKYTDYEKDTSFKNRIQILQTSLAFTIIAWVFLCASLFALILSLIGILGKIPLLPTISKILPIGALITCLLSALIFLGYGNASEKDCERVFTVNACNNKFLTSEDDYYLGPYTSWATTVVSAFFILVGTLVSLIGGAF</sequence>
<keyword evidence="1" id="KW-0472">Membrane</keyword>
<feature type="transmembrane region" description="Helical" evidence="1">
    <location>
        <begin position="86"/>
        <end position="111"/>
    </location>
</feature>
<accession>A0A8J4Q0H7</accession>
<feature type="transmembrane region" description="Helical" evidence="1">
    <location>
        <begin position="175"/>
        <end position="197"/>
    </location>
</feature>
<dbReference type="PANTHER" id="PTHR35202:SF2">
    <property type="entry name" value="TRANSMEMBRANE PROTEIN"/>
    <property type="match status" value="1"/>
</dbReference>
<keyword evidence="1" id="KW-1133">Transmembrane helix</keyword>
<dbReference type="InterPro" id="IPR040291">
    <property type="entry name" value="DDB_G0287341-like"/>
</dbReference>
<protein>
    <recommendedName>
        <fullName evidence="4">Transmembrane protein</fullName>
    </recommendedName>
</protein>
<keyword evidence="1" id="KW-0812">Transmembrane</keyword>
<evidence type="ECO:0000256" key="1">
    <source>
        <dbReference type="SAM" id="Phobius"/>
    </source>
</evidence>
<feature type="transmembrane region" description="Helical" evidence="1">
    <location>
        <begin position="7"/>
        <end position="29"/>
    </location>
</feature>
<dbReference type="EMBL" id="AJWJ01000060">
    <property type="protein sequence ID" value="KAF2076447.1"/>
    <property type="molecule type" value="Genomic_DNA"/>
</dbReference>